<dbReference type="InterPro" id="IPR000725">
    <property type="entry name" value="Olfact_rcpt"/>
</dbReference>
<evidence type="ECO:0000256" key="7">
    <source>
        <dbReference type="ARBA" id="ARBA00023224"/>
    </source>
</evidence>
<dbReference type="Proteomes" id="UP000269945">
    <property type="component" value="Unassembled WGS sequence"/>
</dbReference>
<dbReference type="PANTHER" id="PTHR26450:SF46">
    <property type="entry name" value="OLFACTORY RECEPTOR 51F1"/>
    <property type="match status" value="1"/>
</dbReference>
<dbReference type="GO" id="GO:0007186">
    <property type="term" value="P:G protein-coupled receptor signaling pathway"/>
    <property type="evidence" value="ECO:0007669"/>
    <property type="project" value="InterPro"/>
</dbReference>
<keyword evidence="5 8" id="KW-1133">Transmembrane helix</keyword>
<dbReference type="PROSITE" id="PS50262">
    <property type="entry name" value="G_PROTEIN_RECEP_F1_2"/>
    <property type="match status" value="1"/>
</dbReference>
<dbReference type="InterPro" id="IPR050402">
    <property type="entry name" value="OR51/52/56-like"/>
</dbReference>
<organism evidence="10 11">
    <name type="scientific">Gulo gulo</name>
    <name type="common">Wolverine</name>
    <name type="synonym">Gluton</name>
    <dbReference type="NCBI Taxonomy" id="48420"/>
    <lineage>
        <taxon>Eukaryota</taxon>
        <taxon>Metazoa</taxon>
        <taxon>Chordata</taxon>
        <taxon>Craniata</taxon>
        <taxon>Vertebrata</taxon>
        <taxon>Euteleostomi</taxon>
        <taxon>Mammalia</taxon>
        <taxon>Eutheria</taxon>
        <taxon>Laurasiatheria</taxon>
        <taxon>Carnivora</taxon>
        <taxon>Caniformia</taxon>
        <taxon>Musteloidea</taxon>
        <taxon>Mustelidae</taxon>
        <taxon>Guloninae</taxon>
        <taxon>Gulo</taxon>
    </lineage>
</organism>
<evidence type="ECO:0000259" key="9">
    <source>
        <dbReference type="PROSITE" id="PS50262"/>
    </source>
</evidence>
<keyword evidence="3 8" id="KW-0812">Transmembrane</keyword>
<evidence type="ECO:0000256" key="4">
    <source>
        <dbReference type="ARBA" id="ARBA00022725"/>
    </source>
</evidence>
<feature type="transmembrane region" description="Helical" evidence="8">
    <location>
        <begin position="88"/>
        <end position="113"/>
    </location>
</feature>
<comment type="caution">
    <text evidence="10">The sequence shown here is derived from an EMBL/GenBank/DDBJ whole genome shotgun (WGS) entry which is preliminary data.</text>
</comment>
<evidence type="ECO:0000256" key="1">
    <source>
        <dbReference type="ARBA" id="ARBA00004141"/>
    </source>
</evidence>
<evidence type="ECO:0000313" key="11">
    <source>
        <dbReference type="Proteomes" id="UP000269945"/>
    </source>
</evidence>
<dbReference type="Pfam" id="PF13853">
    <property type="entry name" value="7tm_4"/>
    <property type="match status" value="1"/>
</dbReference>
<keyword evidence="4" id="KW-0552">Olfaction</keyword>
<dbReference type="GO" id="GO:0005886">
    <property type="term" value="C:plasma membrane"/>
    <property type="evidence" value="ECO:0007669"/>
    <property type="project" value="TreeGrafter"/>
</dbReference>
<keyword evidence="7" id="KW-0807">Transducer</keyword>
<feature type="transmembrane region" description="Helical" evidence="8">
    <location>
        <begin position="32"/>
        <end position="54"/>
    </location>
</feature>
<sequence length="202" mass="22612">MESSVLLAMAFDRLTAVCNPLRYAMVLTNSRTIKTGLLIFVQMLVHLMPLLLLFKRLSSCDPNVLSHSYCYHPDVIKCSRPSIKINSICGFVALILISGINIASIFLSNVLIIKSILSIASPEERQKAFGTHVSQVGAVAIFYIPWIILALVHRFRHNAPPYVHTLMSNFHFLFPPGLNPTIHSVKTKQICKAFLRLLPNTD</sequence>
<evidence type="ECO:0000313" key="10">
    <source>
        <dbReference type="EMBL" id="VCW85591.1"/>
    </source>
</evidence>
<keyword evidence="11" id="KW-1185">Reference proteome</keyword>
<evidence type="ECO:0000256" key="8">
    <source>
        <dbReference type="SAM" id="Phobius"/>
    </source>
</evidence>
<evidence type="ECO:0000256" key="5">
    <source>
        <dbReference type="ARBA" id="ARBA00022989"/>
    </source>
</evidence>
<name>A0A9X9LT50_GULGU</name>
<evidence type="ECO:0000256" key="3">
    <source>
        <dbReference type="ARBA" id="ARBA00022692"/>
    </source>
</evidence>
<feature type="domain" description="G-protein coupled receptors family 1 profile" evidence="9">
    <location>
        <begin position="1"/>
        <end position="183"/>
    </location>
</feature>
<dbReference type="PANTHER" id="PTHR26450">
    <property type="entry name" value="OLFACTORY RECEPTOR 56B1-RELATED"/>
    <property type="match status" value="1"/>
</dbReference>
<evidence type="ECO:0000256" key="6">
    <source>
        <dbReference type="ARBA" id="ARBA00023136"/>
    </source>
</evidence>
<reference evidence="10 11" key="1">
    <citation type="submission" date="2018-10" db="EMBL/GenBank/DDBJ databases">
        <authorList>
            <person name="Ekblom R."/>
            <person name="Jareborg N."/>
        </authorList>
    </citation>
    <scope>NUCLEOTIDE SEQUENCE [LARGE SCALE GENOMIC DNA]</scope>
    <source>
        <tissue evidence="10">Muscle</tissue>
    </source>
</reference>
<dbReference type="Gene3D" id="1.20.1070.10">
    <property type="entry name" value="Rhodopsin 7-helix transmembrane proteins"/>
    <property type="match status" value="1"/>
</dbReference>
<dbReference type="SUPFAM" id="SSF81321">
    <property type="entry name" value="Family A G protein-coupled receptor-like"/>
    <property type="match status" value="1"/>
</dbReference>
<accession>A0A9X9LT50</accession>
<dbReference type="AlphaFoldDB" id="A0A9X9LT50"/>
<feature type="transmembrane region" description="Helical" evidence="8">
    <location>
        <begin position="133"/>
        <end position="152"/>
    </location>
</feature>
<proteinExistence type="predicted"/>
<comment type="subcellular location">
    <subcellularLocation>
        <location evidence="1">Membrane</location>
        <topology evidence="1">Multi-pass membrane protein</topology>
    </subcellularLocation>
</comment>
<keyword evidence="6 8" id="KW-0472">Membrane</keyword>
<dbReference type="InterPro" id="IPR017452">
    <property type="entry name" value="GPCR_Rhodpsn_7TM"/>
</dbReference>
<keyword evidence="2" id="KW-0716">Sensory transduction</keyword>
<evidence type="ECO:0000256" key="2">
    <source>
        <dbReference type="ARBA" id="ARBA00022606"/>
    </source>
</evidence>
<dbReference type="GO" id="GO:0004984">
    <property type="term" value="F:olfactory receptor activity"/>
    <property type="evidence" value="ECO:0007669"/>
    <property type="project" value="InterPro"/>
</dbReference>
<dbReference type="EMBL" id="CYRY02015743">
    <property type="protein sequence ID" value="VCW85591.1"/>
    <property type="molecule type" value="Genomic_DNA"/>
</dbReference>
<gene>
    <name evidence="10" type="ORF">BN2614_LOCUS1</name>
</gene>
<protein>
    <recommendedName>
        <fullName evidence="9">G-protein coupled receptors family 1 profile domain-containing protein</fullName>
    </recommendedName>
</protein>